<keyword evidence="7" id="KW-0007">Acetylation</keyword>
<evidence type="ECO:0000256" key="4">
    <source>
        <dbReference type="ARBA" id="ARBA00022801"/>
    </source>
</evidence>
<dbReference type="InterPro" id="IPR014710">
    <property type="entry name" value="RmlC-like_jellyroll"/>
</dbReference>
<gene>
    <name evidence="7" type="primary">glsA</name>
    <name evidence="11" type="ORF">C8E99_3084</name>
</gene>
<feature type="binding site" evidence="7">
    <location>
        <position position="64"/>
    </location>
    <ligand>
        <name>substrate</name>
    </ligand>
</feature>
<dbReference type="Gene3D" id="3.40.710.10">
    <property type="entry name" value="DD-peptidase/beta-lactamase superfamily"/>
    <property type="match status" value="1"/>
</dbReference>
<dbReference type="Proteomes" id="UP000256727">
    <property type="component" value="Unassembled WGS sequence"/>
</dbReference>
<dbReference type="Pfam" id="PF00027">
    <property type="entry name" value="cNMP_binding"/>
    <property type="match status" value="1"/>
</dbReference>
<dbReference type="HAMAP" id="MF_00313">
    <property type="entry name" value="Glutaminase"/>
    <property type="match status" value="1"/>
</dbReference>
<dbReference type="RefSeq" id="WP_115933034.1">
    <property type="nucleotide sequence ID" value="NZ_QREH01000001.1"/>
</dbReference>
<dbReference type="FunFam" id="3.40.710.10:FF:000005">
    <property type="entry name" value="Glutaminase"/>
    <property type="match status" value="1"/>
</dbReference>
<dbReference type="GO" id="GO:0006543">
    <property type="term" value="P:L-glutamine catabolic process"/>
    <property type="evidence" value="ECO:0007669"/>
    <property type="project" value="TreeGrafter"/>
</dbReference>
<keyword evidence="12" id="KW-1185">Reference proteome</keyword>
<dbReference type="Gene3D" id="3.30.750.24">
    <property type="entry name" value="STAS domain"/>
    <property type="match status" value="1"/>
</dbReference>
<dbReference type="SMART" id="SM00100">
    <property type="entry name" value="cNMP"/>
    <property type="match status" value="1"/>
</dbReference>
<name>A0A3D9LJI6_9MICC</name>
<feature type="region of interest" description="Disordered" evidence="8">
    <location>
        <begin position="428"/>
        <end position="466"/>
    </location>
</feature>
<dbReference type="CDD" id="cd00038">
    <property type="entry name" value="CAP_ED"/>
    <property type="match status" value="1"/>
</dbReference>
<comment type="subunit">
    <text evidence="2 7">Homotetramer.</text>
</comment>
<evidence type="ECO:0000313" key="12">
    <source>
        <dbReference type="Proteomes" id="UP000256727"/>
    </source>
</evidence>
<feature type="compositionally biased region" description="Polar residues" evidence="8">
    <location>
        <begin position="439"/>
        <end position="448"/>
    </location>
</feature>
<feature type="binding site" evidence="7">
    <location>
        <position position="259"/>
    </location>
    <ligand>
        <name>substrate</name>
    </ligand>
</feature>
<dbReference type="PROSITE" id="PS50801">
    <property type="entry name" value="STAS"/>
    <property type="match status" value="1"/>
</dbReference>
<evidence type="ECO:0000256" key="3">
    <source>
        <dbReference type="ARBA" id="ARBA00012918"/>
    </source>
</evidence>
<feature type="domain" description="Cyclic nucleotide-binding" evidence="9">
    <location>
        <begin position="535"/>
        <end position="655"/>
    </location>
</feature>
<evidence type="ECO:0000259" key="9">
    <source>
        <dbReference type="PROSITE" id="PS50042"/>
    </source>
</evidence>
<evidence type="ECO:0000259" key="10">
    <source>
        <dbReference type="PROSITE" id="PS50801"/>
    </source>
</evidence>
<evidence type="ECO:0000256" key="2">
    <source>
        <dbReference type="ARBA" id="ARBA00011881"/>
    </source>
</evidence>
<evidence type="ECO:0000256" key="6">
    <source>
        <dbReference type="ARBA" id="ARBA00070405"/>
    </source>
</evidence>
<dbReference type="InterPro" id="IPR015868">
    <property type="entry name" value="Glutaminase"/>
</dbReference>
<dbReference type="SUPFAM" id="SSF51206">
    <property type="entry name" value="cAMP-binding domain-like"/>
    <property type="match status" value="1"/>
</dbReference>
<dbReference type="InterPro" id="IPR002645">
    <property type="entry name" value="STAS_dom"/>
</dbReference>
<reference evidence="11 12" key="1">
    <citation type="submission" date="2018-07" db="EMBL/GenBank/DDBJ databases">
        <title>Sequencing the genomes of 1000 actinobacteria strains.</title>
        <authorList>
            <person name="Klenk H.-P."/>
        </authorList>
    </citation>
    <scope>NUCLEOTIDE SEQUENCE [LARGE SCALE GENOMIC DNA]</scope>
    <source>
        <strain evidence="11 12">DSM 14442</strain>
    </source>
</reference>
<dbReference type="GO" id="GO:0006537">
    <property type="term" value="P:glutamate biosynthetic process"/>
    <property type="evidence" value="ECO:0007669"/>
    <property type="project" value="TreeGrafter"/>
</dbReference>
<dbReference type="SUPFAM" id="SSF52091">
    <property type="entry name" value="SpoIIaa-like"/>
    <property type="match status" value="1"/>
</dbReference>
<dbReference type="PROSITE" id="PS50042">
    <property type="entry name" value="CNMP_BINDING_3"/>
    <property type="match status" value="1"/>
</dbReference>
<feature type="binding site" evidence="7">
    <location>
        <position position="189"/>
    </location>
    <ligand>
        <name>substrate</name>
    </ligand>
</feature>
<accession>A0A3D9LJI6</accession>
<dbReference type="EC" id="3.5.1.2" evidence="3 7"/>
<evidence type="ECO:0000256" key="7">
    <source>
        <dbReference type="HAMAP-Rule" id="MF_00313"/>
    </source>
</evidence>
<feature type="binding site" evidence="7">
    <location>
        <position position="114"/>
    </location>
    <ligand>
        <name>substrate</name>
    </ligand>
</feature>
<dbReference type="InterPro" id="IPR018490">
    <property type="entry name" value="cNMP-bd_dom_sf"/>
</dbReference>
<dbReference type="Gene3D" id="2.60.120.10">
    <property type="entry name" value="Jelly Rolls"/>
    <property type="match status" value="1"/>
</dbReference>
<dbReference type="PANTHER" id="PTHR12544:SF29">
    <property type="entry name" value="GLUTAMINASE"/>
    <property type="match status" value="1"/>
</dbReference>
<feature type="compositionally biased region" description="Gly residues" evidence="8">
    <location>
        <begin position="452"/>
        <end position="465"/>
    </location>
</feature>
<feature type="domain" description="STAS" evidence="10">
    <location>
        <begin position="347"/>
        <end position="421"/>
    </location>
</feature>
<feature type="binding site" evidence="7">
    <location>
        <position position="158"/>
    </location>
    <ligand>
        <name>substrate</name>
    </ligand>
</feature>
<keyword evidence="4 7" id="KW-0378">Hydrolase</keyword>
<dbReference type="Pfam" id="PF04960">
    <property type="entry name" value="Glutaminase"/>
    <property type="match status" value="1"/>
</dbReference>
<dbReference type="AlphaFoldDB" id="A0A3D9LJI6"/>
<dbReference type="InterPro" id="IPR000595">
    <property type="entry name" value="cNMP-bd_dom"/>
</dbReference>
<proteinExistence type="inferred from homology"/>
<protein>
    <recommendedName>
        <fullName evidence="6 7">Glutaminase</fullName>
        <ecNumber evidence="3 7">3.5.1.2</ecNumber>
    </recommendedName>
</protein>
<comment type="caution">
    <text evidence="11">The sequence shown here is derived from an EMBL/GenBank/DDBJ whole genome shotgun (WGS) entry which is preliminary data.</text>
</comment>
<dbReference type="GO" id="GO:0004359">
    <property type="term" value="F:glutaminase activity"/>
    <property type="evidence" value="ECO:0007669"/>
    <property type="project" value="UniProtKB-UniRule"/>
</dbReference>
<evidence type="ECO:0000313" key="11">
    <source>
        <dbReference type="EMBL" id="REE05213.1"/>
    </source>
</evidence>
<dbReference type="NCBIfam" id="TIGR03814">
    <property type="entry name" value="Gln_ase"/>
    <property type="match status" value="1"/>
</dbReference>
<dbReference type="SUPFAM" id="SSF56601">
    <property type="entry name" value="beta-lactamase/transpeptidase-like"/>
    <property type="match status" value="1"/>
</dbReference>
<evidence type="ECO:0000256" key="1">
    <source>
        <dbReference type="ARBA" id="ARBA00011076"/>
    </source>
</evidence>
<comment type="similarity">
    <text evidence="1 7">Belongs to the glutaminase family.</text>
</comment>
<sequence length="672" mass="71823">MRSPVQDYLDRLVDQIRPVDEGATYQAVPSAAAMDRNLFGLALTTVEGHCYASGDAEHPFSLQSISKAFTYGMALEDLGPDKVHEKIDVEPSGDPFNEISLQAGTGRPDNPMINAGAITTTSLIKGRGGRDRIGRIVNTFSDAAGRDLKVSESVFKAEDKTGHRNRALAWLLRSFGILESDPELSLQDYFRQCSILVTAKDLSMMAATLANQGVNPATGERVFSPQVVRWVLSVMSTCGMYDDAGTWAIEVGLPAKSGVGGGLLVVVPGQMGVGVFSPPLDEHGMSVRGGVAIKQIATDFGLHYGDVPPLGRSTIRARYDLSEAPSSVPRSVEALQALEVHGPECRIIEIGGDIGFAEAETLARAAVGLPASVRTLVVDVRKVDDFGKAAARMLTHVVRNFLEDRRDLILVDDDTALTQSLLDYAADTEDGALPDPMPETTTWSTPVPSTAGGAGTSGGSTGGGAVDSFTSDAAVSDLAPADLDADGTVEAAVEPEFRLFLSRSLALEWIEQRMLARHAPDLVPTGDQEPTRSPLLEMLNEEDALTLSAFMETRNYRAGQVIRRAGQPFGGIYFITAGQVELTSQGSGGRRYRQAYLSPGMIFGEIALGQAGRQLTTVRAMGPVTTRVLTAQVISALEESDPQLAIKLWSALARDAYTSVEQMSRESGARFE</sequence>
<dbReference type="InterPro" id="IPR036513">
    <property type="entry name" value="STAS_dom_sf"/>
</dbReference>
<organism evidence="11 12">
    <name type="scientific">Citricoccus muralis</name>
    <dbReference type="NCBI Taxonomy" id="169134"/>
    <lineage>
        <taxon>Bacteria</taxon>
        <taxon>Bacillati</taxon>
        <taxon>Actinomycetota</taxon>
        <taxon>Actinomycetes</taxon>
        <taxon>Micrococcales</taxon>
        <taxon>Micrococcaceae</taxon>
        <taxon>Citricoccus</taxon>
    </lineage>
</organism>
<comment type="catalytic activity">
    <reaction evidence="5 7">
        <text>L-glutamine + H2O = L-glutamate + NH4(+)</text>
        <dbReference type="Rhea" id="RHEA:15889"/>
        <dbReference type="ChEBI" id="CHEBI:15377"/>
        <dbReference type="ChEBI" id="CHEBI:28938"/>
        <dbReference type="ChEBI" id="CHEBI:29985"/>
        <dbReference type="ChEBI" id="CHEBI:58359"/>
        <dbReference type="EC" id="3.5.1.2"/>
    </reaction>
</comment>
<dbReference type="PANTHER" id="PTHR12544">
    <property type="entry name" value="GLUTAMINASE"/>
    <property type="match status" value="1"/>
</dbReference>
<evidence type="ECO:0000256" key="8">
    <source>
        <dbReference type="SAM" id="MobiDB-lite"/>
    </source>
</evidence>
<dbReference type="InterPro" id="IPR012338">
    <property type="entry name" value="Beta-lactam/transpept-like"/>
</dbReference>
<dbReference type="EMBL" id="QREH01000001">
    <property type="protein sequence ID" value="REE05213.1"/>
    <property type="molecule type" value="Genomic_DNA"/>
</dbReference>
<feature type="binding site" evidence="7">
    <location>
        <position position="165"/>
    </location>
    <ligand>
        <name>substrate</name>
    </ligand>
</feature>
<feature type="binding site" evidence="7">
    <location>
        <position position="241"/>
    </location>
    <ligand>
        <name>substrate</name>
    </ligand>
</feature>
<evidence type="ECO:0000256" key="5">
    <source>
        <dbReference type="ARBA" id="ARBA00049534"/>
    </source>
</evidence>
<dbReference type="OrthoDB" id="9788822at2"/>